<dbReference type="SMART" id="SM00380">
    <property type="entry name" value="AP2"/>
    <property type="match status" value="2"/>
</dbReference>
<dbReference type="GO" id="GO:0003677">
    <property type="term" value="F:DNA binding"/>
    <property type="evidence" value="ECO:0007669"/>
    <property type="project" value="UniProtKB-KW"/>
</dbReference>
<evidence type="ECO:0000313" key="8">
    <source>
        <dbReference type="EMBL" id="GAA0170803.1"/>
    </source>
</evidence>
<feature type="domain" description="AP2/ERF" evidence="7">
    <location>
        <begin position="175"/>
        <end position="207"/>
    </location>
</feature>
<feature type="domain" description="AP2/ERF" evidence="7">
    <location>
        <begin position="76"/>
        <end position="139"/>
    </location>
</feature>
<dbReference type="SUPFAM" id="SSF54171">
    <property type="entry name" value="DNA-binding domain"/>
    <property type="match status" value="2"/>
</dbReference>
<dbReference type="AlphaFoldDB" id="A0AAV3R6A3"/>
<dbReference type="PANTHER" id="PTHR32467:SF81">
    <property type="entry name" value="OS06G0145700 PROTEIN"/>
    <property type="match status" value="1"/>
</dbReference>
<evidence type="ECO:0000256" key="2">
    <source>
        <dbReference type="ARBA" id="ARBA00023015"/>
    </source>
</evidence>
<comment type="subcellular location">
    <subcellularLocation>
        <location evidence="1">Nucleus</location>
    </subcellularLocation>
</comment>
<feature type="region of interest" description="Disordered" evidence="6">
    <location>
        <begin position="50"/>
        <end position="77"/>
    </location>
</feature>
<dbReference type="InterPro" id="IPR036955">
    <property type="entry name" value="AP2/ERF_dom_sf"/>
</dbReference>
<dbReference type="GO" id="GO:0003700">
    <property type="term" value="F:DNA-binding transcription factor activity"/>
    <property type="evidence" value="ECO:0007669"/>
    <property type="project" value="InterPro"/>
</dbReference>
<keyword evidence="2" id="KW-0805">Transcription regulation</keyword>
<keyword evidence="9" id="KW-1185">Reference proteome</keyword>
<evidence type="ECO:0000256" key="1">
    <source>
        <dbReference type="ARBA" id="ARBA00004123"/>
    </source>
</evidence>
<dbReference type="PRINTS" id="PR00367">
    <property type="entry name" value="ETHRSPELEMNT"/>
</dbReference>
<gene>
    <name evidence="8" type="ORF">LIER_24987</name>
</gene>
<dbReference type="PROSITE" id="PS51032">
    <property type="entry name" value="AP2_ERF"/>
    <property type="match status" value="2"/>
</dbReference>
<dbReference type="InterPro" id="IPR016177">
    <property type="entry name" value="DNA-bd_dom_sf"/>
</dbReference>
<proteinExistence type="predicted"/>
<name>A0AAV3R6A3_LITER</name>
<feature type="compositionally biased region" description="Polar residues" evidence="6">
    <location>
        <begin position="50"/>
        <end position="69"/>
    </location>
</feature>
<sequence>MGKTLVKPEENIRCRSLNMEEGEIKCVKRRRRSPATAVLSCSSALQDNGQLQSQTSQVDHATSQTTPTSKVKRSSKFRGVSRHRWTGRYEAHLWDKGTWNATQRKKGKQGAYGEEESAARAYDLAAIKYWGTSTTTNFPISDYSKEIEIMQHLTREEYLASLRRKSNGFARGASKYRGVARHHHNGRWEARIGRVFGNKYLYLGTYSKYQLSISHKNMFVSTTVRLPFM</sequence>
<evidence type="ECO:0000313" key="9">
    <source>
        <dbReference type="Proteomes" id="UP001454036"/>
    </source>
</evidence>
<reference evidence="8 9" key="1">
    <citation type="submission" date="2024-01" db="EMBL/GenBank/DDBJ databases">
        <title>The complete chloroplast genome sequence of Lithospermum erythrorhizon: insights into the phylogenetic relationship among Boraginaceae species and the maternal lineages of purple gromwells.</title>
        <authorList>
            <person name="Okada T."/>
            <person name="Watanabe K."/>
        </authorList>
    </citation>
    <scope>NUCLEOTIDE SEQUENCE [LARGE SCALE GENOMIC DNA]</scope>
</reference>
<keyword evidence="3 8" id="KW-0238">DNA-binding</keyword>
<evidence type="ECO:0000256" key="5">
    <source>
        <dbReference type="ARBA" id="ARBA00023242"/>
    </source>
</evidence>
<protein>
    <submittedName>
        <fullName evidence="8">DNA-binding transcription factor</fullName>
    </submittedName>
</protein>
<evidence type="ECO:0000256" key="3">
    <source>
        <dbReference type="ARBA" id="ARBA00023125"/>
    </source>
</evidence>
<dbReference type="InterPro" id="IPR001471">
    <property type="entry name" value="AP2/ERF_dom"/>
</dbReference>
<evidence type="ECO:0000256" key="6">
    <source>
        <dbReference type="SAM" id="MobiDB-lite"/>
    </source>
</evidence>
<evidence type="ECO:0000259" key="7">
    <source>
        <dbReference type="PROSITE" id="PS51032"/>
    </source>
</evidence>
<dbReference type="CDD" id="cd00018">
    <property type="entry name" value="AP2"/>
    <property type="match status" value="1"/>
</dbReference>
<dbReference type="Pfam" id="PF00847">
    <property type="entry name" value="AP2"/>
    <property type="match status" value="1"/>
</dbReference>
<keyword evidence="4" id="KW-0804">Transcription</keyword>
<dbReference type="EMBL" id="BAABME010007404">
    <property type="protein sequence ID" value="GAA0170803.1"/>
    <property type="molecule type" value="Genomic_DNA"/>
</dbReference>
<dbReference type="Proteomes" id="UP001454036">
    <property type="component" value="Unassembled WGS sequence"/>
</dbReference>
<keyword evidence="5" id="KW-0539">Nucleus</keyword>
<accession>A0AAV3R6A3</accession>
<dbReference type="Gene3D" id="3.30.730.10">
    <property type="entry name" value="AP2/ERF domain"/>
    <property type="match status" value="2"/>
</dbReference>
<dbReference type="GO" id="GO:0005634">
    <property type="term" value="C:nucleus"/>
    <property type="evidence" value="ECO:0007669"/>
    <property type="project" value="UniProtKB-SubCell"/>
</dbReference>
<evidence type="ECO:0000256" key="4">
    <source>
        <dbReference type="ARBA" id="ARBA00023163"/>
    </source>
</evidence>
<dbReference type="PANTHER" id="PTHR32467">
    <property type="entry name" value="AP2-LIKE ETHYLENE-RESPONSIVE TRANSCRIPTION FACTOR"/>
    <property type="match status" value="1"/>
</dbReference>
<organism evidence="8 9">
    <name type="scientific">Lithospermum erythrorhizon</name>
    <name type="common">Purple gromwell</name>
    <name type="synonym">Lithospermum officinale var. erythrorhizon</name>
    <dbReference type="NCBI Taxonomy" id="34254"/>
    <lineage>
        <taxon>Eukaryota</taxon>
        <taxon>Viridiplantae</taxon>
        <taxon>Streptophyta</taxon>
        <taxon>Embryophyta</taxon>
        <taxon>Tracheophyta</taxon>
        <taxon>Spermatophyta</taxon>
        <taxon>Magnoliopsida</taxon>
        <taxon>eudicotyledons</taxon>
        <taxon>Gunneridae</taxon>
        <taxon>Pentapetalae</taxon>
        <taxon>asterids</taxon>
        <taxon>lamiids</taxon>
        <taxon>Boraginales</taxon>
        <taxon>Boraginaceae</taxon>
        <taxon>Boraginoideae</taxon>
        <taxon>Lithospermeae</taxon>
        <taxon>Lithospermum</taxon>
    </lineage>
</organism>
<comment type="caution">
    <text evidence="8">The sequence shown here is derived from an EMBL/GenBank/DDBJ whole genome shotgun (WGS) entry which is preliminary data.</text>
</comment>